<feature type="region of interest" description="Disordered" evidence="1">
    <location>
        <begin position="176"/>
        <end position="202"/>
    </location>
</feature>
<dbReference type="Proteomes" id="UP000729402">
    <property type="component" value="Unassembled WGS sequence"/>
</dbReference>
<feature type="compositionally biased region" description="Basic residues" evidence="1">
    <location>
        <begin position="116"/>
        <end position="125"/>
    </location>
</feature>
<dbReference type="EMBL" id="JAAALK010000953">
    <property type="protein sequence ID" value="KAG8043862.1"/>
    <property type="molecule type" value="Genomic_DNA"/>
</dbReference>
<evidence type="ECO:0000256" key="1">
    <source>
        <dbReference type="SAM" id="MobiDB-lite"/>
    </source>
</evidence>
<keyword evidence="3" id="KW-1185">Reference proteome</keyword>
<organism evidence="2 3">
    <name type="scientific">Zizania palustris</name>
    <name type="common">Northern wild rice</name>
    <dbReference type="NCBI Taxonomy" id="103762"/>
    <lineage>
        <taxon>Eukaryota</taxon>
        <taxon>Viridiplantae</taxon>
        <taxon>Streptophyta</taxon>
        <taxon>Embryophyta</taxon>
        <taxon>Tracheophyta</taxon>
        <taxon>Spermatophyta</taxon>
        <taxon>Magnoliopsida</taxon>
        <taxon>Liliopsida</taxon>
        <taxon>Poales</taxon>
        <taxon>Poaceae</taxon>
        <taxon>BOP clade</taxon>
        <taxon>Oryzoideae</taxon>
        <taxon>Oryzeae</taxon>
        <taxon>Zizaniinae</taxon>
        <taxon>Zizania</taxon>
    </lineage>
</organism>
<evidence type="ECO:0000313" key="3">
    <source>
        <dbReference type="Proteomes" id="UP000729402"/>
    </source>
</evidence>
<accession>A0A8J5UUV5</accession>
<protein>
    <submittedName>
        <fullName evidence="2">Uncharacterized protein</fullName>
    </submittedName>
</protein>
<dbReference type="AlphaFoldDB" id="A0A8J5UUV5"/>
<sequence length="202" mass="22230">MAPAQLFSPFPSRQPPQAYRTKLAAATRGDEKEDSACSSCCGTTSTVQDLFCADQKVKSTFISNMASSRYINIEKTATSVLGTSCIDPKFHLLQLGPEEIRYGEELELIRPRLRSGRHSNVHQHSHRIDRSARSRKEGKQQEAAVVLFSVMEQTVVGEGEPPEVGVALAELHHLLGDESDPMSGSPALLSGGEERRERVRAR</sequence>
<comment type="caution">
    <text evidence="2">The sequence shown here is derived from an EMBL/GenBank/DDBJ whole genome shotgun (WGS) entry which is preliminary data.</text>
</comment>
<name>A0A8J5UUV5_ZIZPA</name>
<gene>
    <name evidence="2" type="ORF">GUJ93_ZPchr0458g22717</name>
</gene>
<feature type="compositionally biased region" description="Basic and acidic residues" evidence="1">
    <location>
        <begin position="126"/>
        <end position="138"/>
    </location>
</feature>
<feature type="region of interest" description="Disordered" evidence="1">
    <location>
        <begin position="1"/>
        <end position="38"/>
    </location>
</feature>
<feature type="region of interest" description="Disordered" evidence="1">
    <location>
        <begin position="116"/>
        <end position="138"/>
    </location>
</feature>
<proteinExistence type="predicted"/>
<evidence type="ECO:0000313" key="2">
    <source>
        <dbReference type="EMBL" id="KAG8043862.1"/>
    </source>
</evidence>
<reference evidence="2" key="1">
    <citation type="journal article" date="2021" name="bioRxiv">
        <title>Whole Genome Assembly and Annotation of Northern Wild Rice, Zizania palustris L., Supports a Whole Genome Duplication in the Zizania Genus.</title>
        <authorList>
            <person name="Haas M."/>
            <person name="Kono T."/>
            <person name="Macchietto M."/>
            <person name="Millas R."/>
            <person name="McGilp L."/>
            <person name="Shao M."/>
            <person name="Duquette J."/>
            <person name="Hirsch C.N."/>
            <person name="Kimball J."/>
        </authorList>
    </citation>
    <scope>NUCLEOTIDE SEQUENCE</scope>
    <source>
        <tissue evidence="2">Fresh leaf tissue</tissue>
    </source>
</reference>
<reference evidence="2" key="2">
    <citation type="submission" date="2021-02" db="EMBL/GenBank/DDBJ databases">
        <authorList>
            <person name="Kimball J.A."/>
            <person name="Haas M.W."/>
            <person name="Macchietto M."/>
            <person name="Kono T."/>
            <person name="Duquette J."/>
            <person name="Shao M."/>
        </authorList>
    </citation>
    <scope>NUCLEOTIDE SEQUENCE</scope>
    <source>
        <tissue evidence="2">Fresh leaf tissue</tissue>
    </source>
</reference>